<sequence length="133" mass="14750">MREFSDEVDSNGRQTKGPFNVYGGRNAYIIPPICLLLSFGLWWGVAKLATSILKKVMVSPDRKVLTFVTYRLIGKENVISVPVGSANLKGQGQIIINIQGLNKKHFLTSEGVITNQALFRSVLGVYRDPKLDL</sequence>
<keyword evidence="1" id="KW-0812">Transmembrane</keyword>
<dbReference type="AlphaFoldDB" id="H2YEF6"/>
<evidence type="ECO:0000313" key="3">
    <source>
        <dbReference type="Proteomes" id="UP000007875"/>
    </source>
</evidence>
<dbReference type="GeneTree" id="ENSGT00660000097264"/>
<accession>H2YEF6</accession>
<dbReference type="InterPro" id="IPR045325">
    <property type="entry name" value="TMEM70/TMEM186/TMEM223"/>
</dbReference>
<dbReference type="InParanoid" id="H2YEF6"/>
<evidence type="ECO:0000313" key="2">
    <source>
        <dbReference type="Ensembl" id="ENSCSAVP00000003704.1"/>
    </source>
</evidence>
<proteinExistence type="predicted"/>
<keyword evidence="3" id="KW-1185">Reference proteome</keyword>
<dbReference type="Pfam" id="PF06979">
    <property type="entry name" value="TMEM70"/>
    <property type="match status" value="1"/>
</dbReference>
<keyword evidence="1" id="KW-1133">Transmembrane helix</keyword>
<reference evidence="2" key="3">
    <citation type="submission" date="2025-09" db="UniProtKB">
        <authorList>
            <consortium name="Ensembl"/>
        </authorList>
    </citation>
    <scope>IDENTIFICATION</scope>
</reference>
<keyword evidence="1" id="KW-0472">Membrane</keyword>
<evidence type="ECO:0000256" key="1">
    <source>
        <dbReference type="SAM" id="Phobius"/>
    </source>
</evidence>
<dbReference type="Proteomes" id="UP000007875">
    <property type="component" value="Unassembled WGS sequence"/>
</dbReference>
<protein>
    <submittedName>
        <fullName evidence="2">Uncharacterized protein</fullName>
    </submittedName>
</protein>
<organism evidence="2 3">
    <name type="scientific">Ciona savignyi</name>
    <name type="common">Pacific transparent sea squirt</name>
    <dbReference type="NCBI Taxonomy" id="51511"/>
    <lineage>
        <taxon>Eukaryota</taxon>
        <taxon>Metazoa</taxon>
        <taxon>Chordata</taxon>
        <taxon>Tunicata</taxon>
        <taxon>Ascidiacea</taxon>
        <taxon>Phlebobranchia</taxon>
        <taxon>Cionidae</taxon>
        <taxon>Ciona</taxon>
    </lineage>
</organism>
<name>H2YEF6_CIOSA</name>
<dbReference type="OMA" id="HWISVEG"/>
<reference evidence="3" key="1">
    <citation type="submission" date="2003-08" db="EMBL/GenBank/DDBJ databases">
        <authorList>
            <person name="Birren B."/>
            <person name="Nusbaum C."/>
            <person name="Abebe A."/>
            <person name="Abouelleil A."/>
            <person name="Adekoya E."/>
            <person name="Ait-zahra M."/>
            <person name="Allen N."/>
            <person name="Allen T."/>
            <person name="An P."/>
            <person name="Anderson M."/>
            <person name="Anderson S."/>
            <person name="Arachchi H."/>
            <person name="Armbruster J."/>
            <person name="Bachantsang P."/>
            <person name="Baldwin J."/>
            <person name="Barry A."/>
            <person name="Bayul T."/>
            <person name="Blitshsteyn B."/>
            <person name="Bloom T."/>
            <person name="Blye J."/>
            <person name="Boguslavskiy L."/>
            <person name="Borowsky M."/>
            <person name="Boukhgalter B."/>
            <person name="Brunache A."/>
            <person name="Butler J."/>
            <person name="Calixte N."/>
            <person name="Calvo S."/>
            <person name="Camarata J."/>
            <person name="Campo K."/>
            <person name="Chang J."/>
            <person name="Cheshatsang Y."/>
            <person name="Citroen M."/>
            <person name="Collymore A."/>
            <person name="Considine T."/>
            <person name="Cook A."/>
            <person name="Cooke P."/>
            <person name="Corum B."/>
            <person name="Cuomo C."/>
            <person name="David R."/>
            <person name="Dawoe T."/>
            <person name="Degray S."/>
            <person name="Dodge S."/>
            <person name="Dooley K."/>
            <person name="Dorje P."/>
            <person name="Dorjee K."/>
            <person name="Dorris L."/>
            <person name="Duffey N."/>
            <person name="Dupes A."/>
            <person name="Elkins T."/>
            <person name="Engels R."/>
            <person name="Erickson J."/>
            <person name="Farina A."/>
            <person name="Faro S."/>
            <person name="Ferreira P."/>
            <person name="Fischer H."/>
            <person name="Fitzgerald M."/>
            <person name="Foley K."/>
            <person name="Gage D."/>
            <person name="Galagan J."/>
            <person name="Gearin G."/>
            <person name="Gnerre S."/>
            <person name="Gnirke A."/>
            <person name="Goyette A."/>
            <person name="Graham J."/>
            <person name="Grandbois E."/>
            <person name="Gyaltsen K."/>
            <person name="Hafez N."/>
            <person name="Hagopian D."/>
            <person name="Hagos B."/>
            <person name="Hall J."/>
            <person name="Hatcher B."/>
            <person name="Heller A."/>
            <person name="Higgins H."/>
            <person name="Honan T."/>
            <person name="Horn A."/>
            <person name="Houde N."/>
            <person name="Hughes L."/>
            <person name="Hulme W."/>
            <person name="Husby E."/>
            <person name="Iliev I."/>
            <person name="Jaffe D."/>
            <person name="Jones C."/>
            <person name="Kamal M."/>
            <person name="Kamat A."/>
            <person name="Kamvysselis M."/>
            <person name="Karlsson E."/>
            <person name="Kells C."/>
            <person name="Kieu A."/>
            <person name="Kisner P."/>
            <person name="Kodira C."/>
            <person name="Kulbokas E."/>
            <person name="Labutti K."/>
            <person name="Lama D."/>
            <person name="Landers T."/>
            <person name="Leger J."/>
            <person name="Levine S."/>
            <person name="Lewis D."/>
            <person name="Lewis T."/>
            <person name="Lindblad-toh K."/>
            <person name="Liu X."/>
            <person name="Lokyitsang T."/>
            <person name="Lokyitsang Y."/>
            <person name="Lucien O."/>
            <person name="Lui A."/>
            <person name="Ma L.J."/>
            <person name="Mabbitt R."/>
            <person name="Macdonald J."/>
            <person name="Maclean C."/>
            <person name="Major J."/>
            <person name="Manning J."/>
            <person name="Marabella R."/>
            <person name="Maru K."/>
            <person name="Matthews C."/>
            <person name="Mauceli E."/>
            <person name="Mccarthy M."/>
            <person name="Mcdonough S."/>
            <person name="Mcghee T."/>
            <person name="Meldrim J."/>
            <person name="Meneus L."/>
            <person name="Mesirov J."/>
            <person name="Mihalev A."/>
            <person name="Mihova T."/>
            <person name="Mikkelsen T."/>
            <person name="Mlenga V."/>
            <person name="Moru K."/>
            <person name="Mozes J."/>
            <person name="Mulrain L."/>
            <person name="Munson G."/>
            <person name="Naylor J."/>
            <person name="Newes C."/>
            <person name="Nguyen C."/>
            <person name="Nguyen N."/>
            <person name="Nguyen T."/>
            <person name="Nicol R."/>
            <person name="Nielsen C."/>
            <person name="Nizzari M."/>
            <person name="Norbu C."/>
            <person name="Norbu N."/>
            <person name="O'donnell P."/>
            <person name="Okoawo O."/>
            <person name="O'leary S."/>
            <person name="Omotosho B."/>
            <person name="O'neill K."/>
            <person name="Osman S."/>
            <person name="Parker S."/>
            <person name="Perrin D."/>
            <person name="Phunkhang P."/>
            <person name="Piqani B."/>
            <person name="Purcell S."/>
            <person name="Rachupka T."/>
            <person name="Ramasamy U."/>
            <person name="Rameau R."/>
            <person name="Ray V."/>
            <person name="Raymond C."/>
            <person name="Retta R."/>
            <person name="Richardson S."/>
            <person name="Rise C."/>
            <person name="Rodriguez J."/>
            <person name="Rogers J."/>
            <person name="Rogov P."/>
            <person name="Rutman M."/>
            <person name="Schupbach R."/>
            <person name="Seaman C."/>
            <person name="Settipalli S."/>
            <person name="Sharpe T."/>
            <person name="Sheridan J."/>
            <person name="Sherpa N."/>
            <person name="Shi J."/>
            <person name="Smirnov S."/>
            <person name="Smith C."/>
            <person name="Sougnez C."/>
            <person name="Spencer B."/>
            <person name="Stalker J."/>
            <person name="Stange-thomann N."/>
            <person name="Stavropoulos S."/>
            <person name="Stetson K."/>
            <person name="Stone C."/>
            <person name="Stone S."/>
            <person name="Stubbs M."/>
            <person name="Talamas J."/>
            <person name="Tchuinga P."/>
            <person name="Tenzing P."/>
            <person name="Tesfaye S."/>
            <person name="Theodore J."/>
            <person name="Thoulutsang Y."/>
            <person name="Topham K."/>
            <person name="Towey S."/>
            <person name="Tsamla T."/>
            <person name="Tsomo N."/>
            <person name="Vallee D."/>
            <person name="Vassiliev H."/>
            <person name="Venkataraman V."/>
            <person name="Vinson J."/>
            <person name="Vo A."/>
            <person name="Wade C."/>
            <person name="Wang S."/>
            <person name="Wangchuk T."/>
            <person name="Wangdi T."/>
            <person name="Whittaker C."/>
            <person name="Wilkinson J."/>
            <person name="Wu Y."/>
            <person name="Wyman D."/>
            <person name="Yadav S."/>
            <person name="Yang S."/>
            <person name="Yang X."/>
            <person name="Yeager S."/>
            <person name="Yee E."/>
            <person name="Young G."/>
            <person name="Zainoun J."/>
            <person name="Zembeck L."/>
            <person name="Zimmer A."/>
            <person name="Zody M."/>
            <person name="Lander E."/>
        </authorList>
    </citation>
    <scope>NUCLEOTIDE SEQUENCE [LARGE SCALE GENOMIC DNA]</scope>
</reference>
<dbReference type="HOGENOM" id="CLU_1906018_0_0_1"/>
<dbReference type="Ensembl" id="ENSCSAVT00000003760.1">
    <property type="protein sequence ID" value="ENSCSAVP00000003704.1"/>
    <property type="gene ID" value="ENSCSAVG00000002195.1"/>
</dbReference>
<feature type="transmembrane region" description="Helical" evidence="1">
    <location>
        <begin position="27"/>
        <end position="45"/>
    </location>
</feature>
<reference evidence="2" key="2">
    <citation type="submission" date="2025-08" db="UniProtKB">
        <authorList>
            <consortium name="Ensembl"/>
        </authorList>
    </citation>
    <scope>IDENTIFICATION</scope>
</reference>